<reference evidence="1" key="2">
    <citation type="journal article" date="2015" name="Fish Shellfish Immunol.">
        <title>Early steps in the European eel (Anguilla anguilla)-Vibrio vulnificus interaction in the gills: Role of the RtxA13 toxin.</title>
        <authorList>
            <person name="Callol A."/>
            <person name="Pajuelo D."/>
            <person name="Ebbesson L."/>
            <person name="Teles M."/>
            <person name="MacKenzie S."/>
            <person name="Amaro C."/>
        </authorList>
    </citation>
    <scope>NUCLEOTIDE SEQUENCE</scope>
</reference>
<reference evidence="1" key="1">
    <citation type="submission" date="2014-11" db="EMBL/GenBank/DDBJ databases">
        <authorList>
            <person name="Amaro Gonzalez C."/>
        </authorList>
    </citation>
    <scope>NUCLEOTIDE SEQUENCE</scope>
</reference>
<proteinExistence type="predicted"/>
<name>A0A0E9PG61_ANGAN</name>
<sequence>MLGGWPWNSKVVGFISREGTAILPMREVLHPKLHQ</sequence>
<dbReference type="EMBL" id="GBXM01105507">
    <property type="protein sequence ID" value="JAH03070.1"/>
    <property type="molecule type" value="Transcribed_RNA"/>
</dbReference>
<accession>A0A0E9PG61</accession>
<organism evidence="1">
    <name type="scientific">Anguilla anguilla</name>
    <name type="common">European freshwater eel</name>
    <name type="synonym">Muraena anguilla</name>
    <dbReference type="NCBI Taxonomy" id="7936"/>
    <lineage>
        <taxon>Eukaryota</taxon>
        <taxon>Metazoa</taxon>
        <taxon>Chordata</taxon>
        <taxon>Craniata</taxon>
        <taxon>Vertebrata</taxon>
        <taxon>Euteleostomi</taxon>
        <taxon>Actinopterygii</taxon>
        <taxon>Neopterygii</taxon>
        <taxon>Teleostei</taxon>
        <taxon>Anguilliformes</taxon>
        <taxon>Anguillidae</taxon>
        <taxon>Anguilla</taxon>
    </lineage>
</organism>
<evidence type="ECO:0000313" key="1">
    <source>
        <dbReference type="EMBL" id="JAH03070.1"/>
    </source>
</evidence>
<protein>
    <submittedName>
        <fullName evidence="1">Uncharacterized protein</fullName>
    </submittedName>
</protein>
<dbReference type="AlphaFoldDB" id="A0A0E9PG61"/>